<keyword evidence="2" id="KW-0812">Transmembrane</keyword>
<evidence type="ECO:0000313" key="6">
    <source>
        <dbReference type="EMBL" id="SEU24152.1"/>
    </source>
</evidence>
<protein>
    <recommendedName>
        <fullName evidence="8">Neutral zinc metallopeptidase</fullName>
    </recommendedName>
</protein>
<evidence type="ECO:0008006" key="8">
    <source>
        <dbReference type="Google" id="ProtNLM"/>
    </source>
</evidence>
<organism evidence="6 7">
    <name type="scientific">Nonomuraea wenchangensis</name>
    <dbReference type="NCBI Taxonomy" id="568860"/>
    <lineage>
        <taxon>Bacteria</taxon>
        <taxon>Bacillati</taxon>
        <taxon>Actinomycetota</taxon>
        <taxon>Actinomycetes</taxon>
        <taxon>Streptosporangiales</taxon>
        <taxon>Streptosporangiaceae</taxon>
        <taxon>Nonomuraea</taxon>
    </lineage>
</organism>
<gene>
    <name evidence="6" type="ORF">SAMN05421811_10847</name>
</gene>
<dbReference type="InterPro" id="IPR007343">
    <property type="entry name" value="Uncharacterised_pept_Zn_put"/>
</dbReference>
<dbReference type="Proteomes" id="UP000199361">
    <property type="component" value="Unassembled WGS sequence"/>
</dbReference>
<evidence type="ECO:0000256" key="4">
    <source>
        <dbReference type="ARBA" id="ARBA00023136"/>
    </source>
</evidence>
<comment type="subcellular location">
    <subcellularLocation>
        <location evidence="1">Membrane</location>
        <topology evidence="1">Single-pass membrane protein</topology>
    </subcellularLocation>
</comment>
<dbReference type="RefSeq" id="WP_091085502.1">
    <property type="nucleotide sequence ID" value="NZ_FOHX01000008.1"/>
</dbReference>
<evidence type="ECO:0000256" key="2">
    <source>
        <dbReference type="ARBA" id="ARBA00022692"/>
    </source>
</evidence>
<dbReference type="PANTHER" id="PTHR30168:SF0">
    <property type="entry name" value="INNER MEMBRANE PROTEIN"/>
    <property type="match status" value="1"/>
</dbReference>
<dbReference type="EMBL" id="FOHX01000008">
    <property type="protein sequence ID" value="SEU24152.1"/>
    <property type="molecule type" value="Genomic_DNA"/>
</dbReference>
<reference evidence="6 7" key="1">
    <citation type="submission" date="2016-10" db="EMBL/GenBank/DDBJ databases">
        <authorList>
            <person name="de Groot N.N."/>
        </authorList>
    </citation>
    <scope>NUCLEOTIDE SEQUENCE [LARGE SCALE GENOMIC DNA]</scope>
    <source>
        <strain evidence="6 7">CGMCC 4.5598</strain>
    </source>
</reference>
<keyword evidence="4" id="KW-0472">Membrane</keyword>
<sequence length="291" mass="31754">MDHNHHRRLKTAALALTVAATSQVLAFPGVATASTSSQATSSVTQVQQATTGAAGTTTAMNKGLATNNRIYRTGRLARVNCSPGALPAGSTNAYRRFLTRVTDCLNRAWGTQFRKAGMPFSKPRLRIITRKVGNACGGWATGAAGFYCSADRTMYMLITKNDLRQPFPLGIARLMAHEYGHHVQNISKIWTYYTAAQARAGKAQRLQLSRNSELQAECFSSVFISTQQGSSLFTDAEWDYTVDWFRKNGAKTWPQNDHGRGPTQAAWMTRGYNSGSPGACNTWAASPRTTT</sequence>
<evidence type="ECO:0000256" key="5">
    <source>
        <dbReference type="SAM" id="SignalP"/>
    </source>
</evidence>
<dbReference type="GO" id="GO:0016020">
    <property type="term" value="C:membrane"/>
    <property type="evidence" value="ECO:0007669"/>
    <property type="project" value="UniProtKB-SubCell"/>
</dbReference>
<name>A0A1I0KHE7_9ACTN</name>
<evidence type="ECO:0000256" key="1">
    <source>
        <dbReference type="ARBA" id="ARBA00004167"/>
    </source>
</evidence>
<dbReference type="STRING" id="568860.SAMN05421811_10847"/>
<dbReference type="PANTHER" id="PTHR30168">
    <property type="entry name" value="PUTATIVE MEMBRANE PROTEIN YPFJ"/>
    <property type="match status" value="1"/>
</dbReference>
<evidence type="ECO:0000256" key="3">
    <source>
        <dbReference type="ARBA" id="ARBA00022989"/>
    </source>
</evidence>
<dbReference type="Pfam" id="PF04228">
    <property type="entry name" value="Zn_peptidase"/>
    <property type="match status" value="1"/>
</dbReference>
<evidence type="ECO:0000313" key="7">
    <source>
        <dbReference type="Proteomes" id="UP000199361"/>
    </source>
</evidence>
<keyword evidence="3" id="KW-1133">Transmembrane helix</keyword>
<keyword evidence="5" id="KW-0732">Signal</keyword>
<feature type="signal peptide" evidence="5">
    <location>
        <begin position="1"/>
        <end position="26"/>
    </location>
</feature>
<keyword evidence="7" id="KW-1185">Reference proteome</keyword>
<dbReference type="OrthoDB" id="9774900at2"/>
<proteinExistence type="predicted"/>
<dbReference type="AlphaFoldDB" id="A0A1I0KHE7"/>
<accession>A0A1I0KHE7</accession>
<feature type="chain" id="PRO_5039230462" description="Neutral zinc metallopeptidase" evidence="5">
    <location>
        <begin position="27"/>
        <end position="291"/>
    </location>
</feature>